<accession>A0A8B5XIQ1</accession>
<keyword evidence="4" id="KW-0540">Nuclease</keyword>
<protein>
    <submittedName>
        <fullName evidence="4">Type I restriction endonuclease subunit R</fullName>
    </submittedName>
</protein>
<proteinExistence type="predicted"/>
<evidence type="ECO:0000259" key="2">
    <source>
        <dbReference type="Pfam" id="PF12008"/>
    </source>
</evidence>
<dbReference type="Pfam" id="PF22679">
    <property type="entry name" value="T1R_D3-like"/>
    <property type="match status" value="1"/>
</dbReference>
<dbReference type="InterPro" id="IPR051268">
    <property type="entry name" value="Type-I_R_enzyme_R_subunit"/>
</dbReference>
<sequence>VHMKQFLEDDNQEFDTHLTMADLRGFNTDVNNRLARKQDKYRYRNEQLDLVIVVNRLLTGFDAPCLSTLFIDRKPMQPQDLIQAFSRTNRIFDSSKTYGHIITFQKPLSFKEAVDNALKLYSNGGENEVLAPSWEEEKRNFLRSCSDFQNLVTDDPEEGIQIEQVSMPELRKLAKTYQAFDKYLASIRVYKEYDEEELYSQTGLDGEKLERYLGLYRNVLAELKSRVEDD</sequence>
<dbReference type="InterPro" id="IPR027417">
    <property type="entry name" value="P-loop_NTPase"/>
</dbReference>
<feature type="non-terminal residue" evidence="4">
    <location>
        <position position="1"/>
    </location>
</feature>
<comment type="caution">
    <text evidence="4">The sequence shown here is derived from an EMBL/GenBank/DDBJ whole genome shotgun (WGS) entry which is preliminary data.</text>
</comment>
<dbReference type="PANTHER" id="PTHR30195">
    <property type="entry name" value="TYPE I SITE-SPECIFIC DEOXYRIBONUCLEASE PROTEIN SUBUNIT M AND R"/>
    <property type="match status" value="1"/>
</dbReference>
<dbReference type="EMBL" id="VMVH01000320">
    <property type="protein sequence ID" value="TVW21948.1"/>
    <property type="molecule type" value="Genomic_DNA"/>
</dbReference>
<dbReference type="InterPro" id="IPR055180">
    <property type="entry name" value="HsdR_RecA-like_helicase_dom_2"/>
</dbReference>
<feature type="domain" description="Type I restriction enzyme R protein C-terminal" evidence="2">
    <location>
        <begin position="129"/>
        <end position="226"/>
    </location>
</feature>
<dbReference type="PANTHER" id="PTHR30195:SF16">
    <property type="entry name" value="TYPE I RESTRICTION ENZYME ENDONUCLEASE SUBUNIT"/>
    <property type="match status" value="1"/>
</dbReference>
<reference evidence="4 5" key="1">
    <citation type="submission" date="2019-07" db="EMBL/GenBank/DDBJ databases">
        <authorList>
            <person name="Mohale T."/>
        </authorList>
    </citation>
    <scope>NUCLEOTIDE SEQUENCE [LARGE SCALE GENOMIC DNA]</scope>
    <source>
        <strain evidence="4 5">NTPn 189</strain>
    </source>
</reference>
<gene>
    <name evidence="4" type="ORF">AZK02_12505</name>
</gene>
<feature type="non-terminal residue" evidence="4">
    <location>
        <position position="230"/>
    </location>
</feature>
<dbReference type="SUPFAM" id="SSF52540">
    <property type="entry name" value="P-loop containing nucleoside triphosphate hydrolases"/>
    <property type="match status" value="1"/>
</dbReference>
<keyword evidence="4" id="KW-0255">Endonuclease</keyword>
<keyword evidence="1" id="KW-0680">Restriction system</keyword>
<dbReference type="AlphaFoldDB" id="A0A8B5XIQ1"/>
<feature type="domain" description="Restriction endonuclease type I HsdR second RecA-like helicase" evidence="3">
    <location>
        <begin position="3"/>
        <end position="106"/>
    </location>
</feature>
<dbReference type="GO" id="GO:0004519">
    <property type="term" value="F:endonuclease activity"/>
    <property type="evidence" value="ECO:0007669"/>
    <property type="project" value="UniProtKB-KW"/>
</dbReference>
<dbReference type="Pfam" id="PF12008">
    <property type="entry name" value="EcoR124_C"/>
    <property type="match status" value="1"/>
</dbReference>
<evidence type="ECO:0000259" key="3">
    <source>
        <dbReference type="Pfam" id="PF22679"/>
    </source>
</evidence>
<evidence type="ECO:0000313" key="5">
    <source>
        <dbReference type="Proteomes" id="UP000318940"/>
    </source>
</evidence>
<dbReference type="GO" id="GO:0009307">
    <property type="term" value="P:DNA restriction-modification system"/>
    <property type="evidence" value="ECO:0007669"/>
    <property type="project" value="UniProtKB-KW"/>
</dbReference>
<dbReference type="Proteomes" id="UP000318940">
    <property type="component" value="Unassembled WGS sequence"/>
</dbReference>
<evidence type="ECO:0000313" key="4">
    <source>
        <dbReference type="EMBL" id="TVW21948.1"/>
    </source>
</evidence>
<dbReference type="CDD" id="cd18800">
    <property type="entry name" value="SF2_C_EcoR124I-like"/>
    <property type="match status" value="1"/>
</dbReference>
<keyword evidence="4" id="KW-0378">Hydrolase</keyword>
<dbReference type="InterPro" id="IPR022625">
    <property type="entry name" value="TypeI_RM_Rsu_C"/>
</dbReference>
<organism evidence="4 5">
    <name type="scientific">Streptococcus pneumoniae</name>
    <dbReference type="NCBI Taxonomy" id="1313"/>
    <lineage>
        <taxon>Bacteria</taxon>
        <taxon>Bacillati</taxon>
        <taxon>Bacillota</taxon>
        <taxon>Bacilli</taxon>
        <taxon>Lactobacillales</taxon>
        <taxon>Streptococcaceae</taxon>
        <taxon>Streptococcus</taxon>
    </lineage>
</organism>
<evidence type="ECO:0000256" key="1">
    <source>
        <dbReference type="ARBA" id="ARBA00022747"/>
    </source>
</evidence>
<name>A0A8B5XIQ1_STREE</name>
<dbReference type="Gene3D" id="3.40.50.300">
    <property type="entry name" value="P-loop containing nucleotide triphosphate hydrolases"/>
    <property type="match status" value="1"/>
</dbReference>